<keyword evidence="4" id="KW-0862">Zinc</keyword>
<dbReference type="PROSITE" id="PS00354">
    <property type="entry name" value="HMGI_Y"/>
    <property type="match status" value="1"/>
</dbReference>
<dbReference type="PRINTS" id="PR00929">
    <property type="entry name" value="ATHOOK"/>
</dbReference>
<dbReference type="SMART" id="SM00547">
    <property type="entry name" value="ZnF_RBZ"/>
    <property type="match status" value="1"/>
</dbReference>
<evidence type="ECO:0000256" key="6">
    <source>
        <dbReference type="PROSITE-ProRule" id="PRU00322"/>
    </source>
</evidence>
<dbReference type="InterPro" id="IPR017956">
    <property type="entry name" value="AT_hook_DNA-bd_motif"/>
</dbReference>
<keyword evidence="3 6" id="KW-0863">Zinc-finger</keyword>
<evidence type="ECO:0000313" key="10">
    <source>
        <dbReference type="Proteomes" id="UP001158576"/>
    </source>
</evidence>
<evidence type="ECO:0000256" key="7">
    <source>
        <dbReference type="SAM" id="MobiDB-lite"/>
    </source>
</evidence>
<dbReference type="EMBL" id="OU015567">
    <property type="protein sequence ID" value="CAG5112148.1"/>
    <property type="molecule type" value="Genomic_DNA"/>
</dbReference>
<dbReference type="SUPFAM" id="SSF90209">
    <property type="entry name" value="Ran binding protein zinc finger-like"/>
    <property type="match status" value="1"/>
</dbReference>
<feature type="region of interest" description="Disordered" evidence="7">
    <location>
        <begin position="71"/>
        <end position="243"/>
    </location>
</feature>
<gene>
    <name evidence="9" type="ORF">OKIOD_LOCUS15158</name>
</gene>
<dbReference type="PANTHER" id="PTHR12920:SF4">
    <property type="entry name" value="GEO03726P1"/>
    <property type="match status" value="1"/>
</dbReference>
<feature type="region of interest" description="Disordered" evidence="7">
    <location>
        <begin position="281"/>
        <end position="530"/>
    </location>
</feature>
<dbReference type="InterPro" id="IPR039958">
    <property type="entry name" value="RYBP/YAF2"/>
</dbReference>
<dbReference type="InterPro" id="IPR000637">
    <property type="entry name" value="HMGI/Y_DNA-bd_CS"/>
</dbReference>
<dbReference type="PROSITE" id="PS50199">
    <property type="entry name" value="ZF_RANBP2_2"/>
    <property type="match status" value="1"/>
</dbReference>
<keyword evidence="2" id="KW-0479">Metal-binding</keyword>
<dbReference type="PROSITE" id="PS01358">
    <property type="entry name" value="ZF_RANBP2_1"/>
    <property type="match status" value="1"/>
</dbReference>
<name>A0ABN7TC90_OIKDI</name>
<evidence type="ECO:0000256" key="2">
    <source>
        <dbReference type="ARBA" id="ARBA00022723"/>
    </source>
</evidence>
<feature type="compositionally biased region" description="Polar residues" evidence="7">
    <location>
        <begin position="484"/>
        <end position="494"/>
    </location>
</feature>
<evidence type="ECO:0000256" key="4">
    <source>
        <dbReference type="ARBA" id="ARBA00022833"/>
    </source>
</evidence>
<evidence type="ECO:0000256" key="3">
    <source>
        <dbReference type="ARBA" id="ARBA00022771"/>
    </source>
</evidence>
<dbReference type="Pfam" id="PF00641">
    <property type="entry name" value="Zn_ribbon_RanBP"/>
    <property type="match status" value="1"/>
</dbReference>
<proteinExistence type="predicted"/>
<evidence type="ECO:0000256" key="1">
    <source>
        <dbReference type="ARBA" id="ARBA00004123"/>
    </source>
</evidence>
<accession>A0ABN7TC90</accession>
<keyword evidence="5" id="KW-0539">Nucleus</keyword>
<dbReference type="InterPro" id="IPR036443">
    <property type="entry name" value="Znf_RanBP2_sf"/>
</dbReference>
<evidence type="ECO:0000313" key="9">
    <source>
        <dbReference type="EMBL" id="CAG5112148.1"/>
    </source>
</evidence>
<feature type="compositionally biased region" description="Basic and acidic residues" evidence="7">
    <location>
        <begin position="414"/>
        <end position="446"/>
    </location>
</feature>
<dbReference type="Proteomes" id="UP001158576">
    <property type="component" value="Chromosome 2"/>
</dbReference>
<dbReference type="PANTHER" id="PTHR12920">
    <property type="entry name" value="RYBP AND YAF2-RELATED"/>
    <property type="match status" value="1"/>
</dbReference>
<feature type="compositionally biased region" description="Basic and acidic residues" evidence="7">
    <location>
        <begin position="87"/>
        <end position="97"/>
    </location>
</feature>
<protein>
    <submittedName>
        <fullName evidence="9">Oidioi.mRNA.OKI2018_I69.chr2.g6393.t2.cds</fullName>
    </submittedName>
</protein>
<comment type="subcellular location">
    <subcellularLocation>
        <location evidence="1">Nucleus</location>
    </subcellularLocation>
</comment>
<evidence type="ECO:0000256" key="5">
    <source>
        <dbReference type="ARBA" id="ARBA00023242"/>
    </source>
</evidence>
<feature type="compositionally biased region" description="Pro residues" evidence="7">
    <location>
        <begin position="471"/>
        <end position="483"/>
    </location>
</feature>
<organism evidence="9 10">
    <name type="scientific">Oikopleura dioica</name>
    <name type="common">Tunicate</name>
    <dbReference type="NCBI Taxonomy" id="34765"/>
    <lineage>
        <taxon>Eukaryota</taxon>
        <taxon>Metazoa</taxon>
        <taxon>Chordata</taxon>
        <taxon>Tunicata</taxon>
        <taxon>Appendicularia</taxon>
        <taxon>Copelata</taxon>
        <taxon>Oikopleuridae</taxon>
        <taxon>Oikopleura</taxon>
    </lineage>
</organism>
<sequence length="571" mass="63071">MPRLGGKVRKKQQIDFDEDQWSCTVCTYQNKVGAYKCQICEAPRGSSTRKGGRIAEQIIQKQQQTQLFAQYGDGSTSTIEAGLKPRGGMEEVRRKSMVDSNGASGSHVNGNLSEDDDESISEQSSIASDTRPASRLSGRRQYSRKPSESEESVEVESKSRGPKRKPKNEKRKRGRKKKEEESSEEEQIVRKTPAKRPRGRPRQESSESEGDIPESPNTSSSQPAKKRSKTPKRQENAMQKMLARKIHSKLALLGKHENIDRSSGVDFTVTYGGTSFVVTEYKTKVPSPESAEKVTVKTENGESENIAHENSSKSSENSNGVASQKDVKSERGEDEPGPSRSSDQQANLEDEAAPAEVDAKQIASVNAKIQKLSSKLHQKQNKPPSLEEKFKNAFKNTDPKNPPKISTEMSKQLETTKEVKEHLQRSKQKSELETKSESDPAKDISQKENLQTAKPQPKPDNSTNGNVTVPVSPPTPKKVPPQMIPTSSPSQSPVQIARQPPLTSPIKPPHPRYVTPNLTSQPGSSPSPGCPARTFHSLQLHTQVTLAITLHPQVVNNHSHRKHNSQFAGFH</sequence>
<keyword evidence="10" id="KW-1185">Reference proteome</keyword>
<feature type="compositionally biased region" description="Polar residues" evidence="7">
    <location>
        <begin position="447"/>
        <end position="466"/>
    </location>
</feature>
<feature type="compositionally biased region" description="Low complexity" evidence="7">
    <location>
        <begin position="520"/>
        <end position="530"/>
    </location>
</feature>
<feature type="compositionally biased region" description="Polar residues" evidence="7">
    <location>
        <begin position="98"/>
        <end position="112"/>
    </location>
</feature>
<feature type="compositionally biased region" description="Basic and acidic residues" evidence="7">
    <location>
        <begin position="290"/>
        <end position="311"/>
    </location>
</feature>
<dbReference type="InterPro" id="IPR001876">
    <property type="entry name" value="Znf_RanBP2"/>
</dbReference>
<feature type="compositionally biased region" description="Basic residues" evidence="7">
    <location>
        <begin position="160"/>
        <end position="176"/>
    </location>
</feature>
<evidence type="ECO:0000259" key="8">
    <source>
        <dbReference type="PROSITE" id="PS50199"/>
    </source>
</evidence>
<reference evidence="9 10" key="1">
    <citation type="submission" date="2021-04" db="EMBL/GenBank/DDBJ databases">
        <authorList>
            <person name="Bliznina A."/>
        </authorList>
    </citation>
    <scope>NUCLEOTIDE SEQUENCE [LARGE SCALE GENOMIC DNA]</scope>
</reference>
<feature type="domain" description="RanBP2-type" evidence="8">
    <location>
        <begin position="17"/>
        <end position="46"/>
    </location>
</feature>
<dbReference type="Gene3D" id="4.10.1060.10">
    <property type="entry name" value="Zinc finger, RanBP2-type"/>
    <property type="match status" value="1"/>
</dbReference>